<name>A0A8J3KZM4_9ACTN</name>
<accession>A0A8J3KZM4</accession>
<comment type="caution">
    <text evidence="1">The sequence shown here is derived from an EMBL/GenBank/DDBJ whole genome shotgun (WGS) entry which is preliminary data.</text>
</comment>
<keyword evidence="2" id="KW-1185">Reference proteome</keyword>
<dbReference type="Proteomes" id="UP000630887">
    <property type="component" value="Unassembled WGS sequence"/>
</dbReference>
<reference evidence="1 2" key="1">
    <citation type="submission" date="2021-01" db="EMBL/GenBank/DDBJ databases">
        <title>Whole genome shotgun sequence of Catellatospora coxensis NBRC 107359.</title>
        <authorList>
            <person name="Komaki H."/>
            <person name="Tamura T."/>
        </authorList>
    </citation>
    <scope>NUCLEOTIDE SEQUENCE [LARGE SCALE GENOMIC DNA]</scope>
    <source>
        <strain evidence="1 2">NBRC 107359</strain>
    </source>
</reference>
<evidence type="ECO:0000313" key="2">
    <source>
        <dbReference type="Proteomes" id="UP000630887"/>
    </source>
</evidence>
<dbReference type="AlphaFoldDB" id="A0A8J3KZM4"/>
<sequence>MLGLVTDELCRRSRVGPGARGRRAAVAPRAGRCMRGVKNPGSGVVIASRSYLNGDARASIAEHGRHLAVPGLCDLRATLPQQDGKIPKQNRS</sequence>
<evidence type="ECO:0000313" key="1">
    <source>
        <dbReference type="EMBL" id="GIG04035.1"/>
    </source>
</evidence>
<gene>
    <name evidence="1" type="ORF">Cco03nite_07350</name>
</gene>
<dbReference type="EMBL" id="BONI01000004">
    <property type="protein sequence ID" value="GIG04035.1"/>
    <property type="molecule type" value="Genomic_DNA"/>
</dbReference>
<organism evidence="1 2">
    <name type="scientific">Catellatospora coxensis</name>
    <dbReference type="NCBI Taxonomy" id="310354"/>
    <lineage>
        <taxon>Bacteria</taxon>
        <taxon>Bacillati</taxon>
        <taxon>Actinomycetota</taxon>
        <taxon>Actinomycetes</taxon>
        <taxon>Micromonosporales</taxon>
        <taxon>Micromonosporaceae</taxon>
        <taxon>Catellatospora</taxon>
    </lineage>
</organism>
<protein>
    <submittedName>
        <fullName evidence="1">Uncharacterized protein</fullName>
    </submittedName>
</protein>
<proteinExistence type="predicted"/>